<dbReference type="EMBL" id="LVVT01000007">
    <property type="protein sequence ID" value="TQS83923.1"/>
    <property type="molecule type" value="Genomic_DNA"/>
</dbReference>
<dbReference type="PANTHER" id="PTHR47619">
    <property type="entry name" value="METALLO-HYDROLASE YYCJ-RELATED"/>
    <property type="match status" value="1"/>
</dbReference>
<proteinExistence type="predicted"/>
<dbReference type="InterPro" id="IPR036866">
    <property type="entry name" value="RibonucZ/Hydroxyglut_hydro"/>
</dbReference>
<dbReference type="Pfam" id="PF00753">
    <property type="entry name" value="Lactamase_B"/>
    <property type="match status" value="1"/>
</dbReference>
<comment type="caution">
    <text evidence="2">The sequence shown here is derived from an EMBL/GenBank/DDBJ whole genome shotgun (WGS) entry which is preliminary data.</text>
</comment>
<dbReference type="SMART" id="SM00849">
    <property type="entry name" value="Lactamase_B"/>
    <property type="match status" value="1"/>
</dbReference>
<dbReference type="InterPro" id="IPR001279">
    <property type="entry name" value="Metallo-B-lactamas"/>
</dbReference>
<dbReference type="InterPro" id="IPR052533">
    <property type="entry name" value="WalJ/YycJ-like"/>
</dbReference>
<evidence type="ECO:0000313" key="3">
    <source>
        <dbReference type="Proteomes" id="UP000752814"/>
    </source>
</evidence>
<gene>
    <name evidence="2" type="ORF">A3207_06230</name>
</gene>
<dbReference type="RefSeq" id="WP_172618695.1">
    <property type="nucleotide sequence ID" value="NZ_CAYAXV010000003.1"/>
</dbReference>
<evidence type="ECO:0000259" key="1">
    <source>
        <dbReference type="SMART" id="SM00849"/>
    </source>
</evidence>
<protein>
    <recommendedName>
        <fullName evidence="1">Metallo-beta-lactamase domain-containing protein</fullName>
    </recommendedName>
</protein>
<dbReference type="AlphaFoldDB" id="A0A8J8PGP9"/>
<accession>A0A8J8PGP9</accession>
<dbReference type="Gene3D" id="3.60.15.10">
    <property type="entry name" value="Ribonuclease Z/Hydroxyacylglutathione hydrolase-like"/>
    <property type="match status" value="1"/>
</dbReference>
<feature type="domain" description="Metallo-beta-lactamase" evidence="1">
    <location>
        <begin position="13"/>
        <end position="197"/>
    </location>
</feature>
<dbReference type="SUPFAM" id="SSF56281">
    <property type="entry name" value="Metallo-hydrolase/oxidoreductase"/>
    <property type="match status" value="1"/>
</dbReference>
<dbReference type="Proteomes" id="UP000752814">
    <property type="component" value="Unassembled WGS sequence"/>
</dbReference>
<name>A0A8J8PGP9_9ARCH</name>
<dbReference type="OMA" id="LVLECNH"/>
<reference evidence="2" key="1">
    <citation type="submission" date="2016-03" db="EMBL/GenBank/DDBJ databases">
        <authorList>
            <person name="Borrel G."/>
            <person name="Mccann A."/>
            <person name="O'Toole P.W."/>
        </authorList>
    </citation>
    <scope>NUCLEOTIDE SEQUENCE</scope>
    <source>
        <strain evidence="2">183</strain>
    </source>
</reference>
<evidence type="ECO:0000313" key="2">
    <source>
        <dbReference type="EMBL" id="TQS83923.1"/>
    </source>
</evidence>
<organism evidence="2 3">
    <name type="scientific">Candidatus Methanomassiliicoccus intestinalis</name>
    <dbReference type="NCBI Taxonomy" id="1406512"/>
    <lineage>
        <taxon>Archaea</taxon>
        <taxon>Methanobacteriati</taxon>
        <taxon>Thermoplasmatota</taxon>
        <taxon>Thermoplasmata</taxon>
        <taxon>Methanomassiliicoccales</taxon>
        <taxon>Methanomassiliicoccaceae</taxon>
        <taxon>Methanomassiliicoccus</taxon>
    </lineage>
</organism>
<dbReference type="GeneID" id="41324171"/>
<dbReference type="PANTHER" id="PTHR47619:SF1">
    <property type="entry name" value="EXODEOXYRIBONUCLEASE WALJ"/>
    <property type="match status" value="1"/>
</dbReference>
<sequence>MSFEVHVLASGSDGNCTAVCSEDITILIDAGLSGKQLTGLIKSAGIDPKQINALLLTHEHVDHVRGAGVLSRRYGIPICCNPSTLAASEIGEIESKILFNTLEEFNIGHLKIKPLPINHHAVDPNAFFISTEKNKFLLATDLGKVNNEVFESLGAADFAVIEANHDLRMLDNGPYPIMLKRLIRSERGHLSNIDCAHALWASGYGDKKVFLAHLSKNNNIPDLAIHTVSSLLGCRDDKVDCLRTPGDTRTITL</sequence>